<evidence type="ECO:0000256" key="6">
    <source>
        <dbReference type="SAM" id="MobiDB-lite"/>
    </source>
</evidence>
<dbReference type="EMBL" id="JAVRRJ010000002">
    <property type="protein sequence ID" value="KAK5088182.1"/>
    <property type="molecule type" value="Genomic_DNA"/>
</dbReference>
<feature type="compositionally biased region" description="Basic and acidic residues" evidence="6">
    <location>
        <begin position="140"/>
        <end position="159"/>
    </location>
</feature>
<organism evidence="8 9">
    <name type="scientific">Lithohypha guttulata</name>
    <dbReference type="NCBI Taxonomy" id="1690604"/>
    <lineage>
        <taxon>Eukaryota</taxon>
        <taxon>Fungi</taxon>
        <taxon>Dikarya</taxon>
        <taxon>Ascomycota</taxon>
        <taxon>Pezizomycotina</taxon>
        <taxon>Eurotiomycetes</taxon>
        <taxon>Chaetothyriomycetidae</taxon>
        <taxon>Chaetothyriales</taxon>
        <taxon>Trichomeriaceae</taxon>
        <taxon>Lithohypha</taxon>
    </lineage>
</organism>
<keyword evidence="5" id="KW-0539">Nucleus</keyword>
<name>A0AAN7T4K6_9EURO</name>
<reference evidence="8 9" key="1">
    <citation type="submission" date="2023-08" db="EMBL/GenBank/DDBJ databases">
        <title>Black Yeasts Isolated from many extreme environments.</title>
        <authorList>
            <person name="Coleine C."/>
            <person name="Stajich J.E."/>
            <person name="Selbmann L."/>
        </authorList>
    </citation>
    <scope>NUCLEOTIDE SEQUENCE [LARGE SCALE GENOMIC DNA]</scope>
    <source>
        <strain evidence="8 9">CCFEE 5910</strain>
    </source>
</reference>
<dbReference type="InterPro" id="IPR006809">
    <property type="entry name" value="TAFII28_dom"/>
</dbReference>
<keyword evidence="3" id="KW-0805">Transcription regulation</keyword>
<feature type="region of interest" description="Disordered" evidence="6">
    <location>
        <begin position="251"/>
        <end position="272"/>
    </location>
</feature>
<feature type="compositionally biased region" description="Polar residues" evidence="6">
    <location>
        <begin position="108"/>
        <end position="122"/>
    </location>
</feature>
<feature type="domain" description="TAFII28-like protein" evidence="7">
    <location>
        <begin position="164"/>
        <end position="233"/>
    </location>
</feature>
<evidence type="ECO:0000313" key="8">
    <source>
        <dbReference type="EMBL" id="KAK5088182.1"/>
    </source>
</evidence>
<dbReference type="AlphaFoldDB" id="A0AAN7T4K6"/>
<comment type="subcellular location">
    <subcellularLocation>
        <location evidence="1">Nucleus</location>
    </subcellularLocation>
</comment>
<dbReference type="GO" id="GO:0016251">
    <property type="term" value="F:RNA polymerase II general transcription initiation factor activity"/>
    <property type="evidence" value="ECO:0007669"/>
    <property type="project" value="TreeGrafter"/>
</dbReference>
<dbReference type="PANTHER" id="PTHR13218">
    <property type="entry name" value="TRANSCRIPTION INITIATION FACTOR TFIID SUBUNIT 11-RELATED"/>
    <property type="match status" value="1"/>
</dbReference>
<keyword evidence="4" id="KW-0804">Transcription</keyword>
<evidence type="ECO:0000256" key="3">
    <source>
        <dbReference type="ARBA" id="ARBA00023015"/>
    </source>
</evidence>
<dbReference type="InterPro" id="IPR009072">
    <property type="entry name" value="Histone-fold"/>
</dbReference>
<feature type="region of interest" description="Disordered" evidence="6">
    <location>
        <begin position="1"/>
        <end position="159"/>
    </location>
</feature>
<dbReference type="Pfam" id="PF04719">
    <property type="entry name" value="TAFII28"/>
    <property type="match status" value="1"/>
</dbReference>
<evidence type="ECO:0000256" key="2">
    <source>
        <dbReference type="ARBA" id="ARBA00009788"/>
    </source>
</evidence>
<protein>
    <recommendedName>
        <fullName evidence="7">TAFII28-like protein domain-containing protein</fullName>
    </recommendedName>
</protein>
<dbReference type="GO" id="GO:0046982">
    <property type="term" value="F:protein heterodimerization activity"/>
    <property type="evidence" value="ECO:0007669"/>
    <property type="project" value="InterPro"/>
</dbReference>
<dbReference type="SUPFAM" id="SSF47113">
    <property type="entry name" value="Histone-fold"/>
    <property type="match status" value="1"/>
</dbReference>
<keyword evidence="9" id="KW-1185">Reference proteome</keyword>
<dbReference type="GO" id="GO:0051123">
    <property type="term" value="P:RNA polymerase II preinitiation complex assembly"/>
    <property type="evidence" value="ECO:0007669"/>
    <property type="project" value="InterPro"/>
</dbReference>
<evidence type="ECO:0000256" key="4">
    <source>
        <dbReference type="ARBA" id="ARBA00023163"/>
    </source>
</evidence>
<evidence type="ECO:0000256" key="1">
    <source>
        <dbReference type="ARBA" id="ARBA00004123"/>
    </source>
</evidence>
<dbReference type="Gene3D" id="1.10.20.10">
    <property type="entry name" value="Histone, subunit A"/>
    <property type="match status" value="1"/>
</dbReference>
<sequence>MASSPPAPFPASLPNPKKRPSISSQVSAANKRPKLHPLRQTSFPANVDGNAYASAVDSARSETGSVANSTFSRMSTSKAQPRGRGRPRKSLQVTEEDAQSARDGTGTTGKASQAKSVVSTAKSGLDAEDEADEEDEEELGEHGHEDGAREGEHEQEEKKLSTFLGQLTAAQGERYANLRSSKFKDSALKRIVNQTVSQSVAQTAISAVQFATKAFAIEIIERAREVQDECAKAADVGIALEKHARRTRLEEKQKALADREKAESEKEPAAAIPEQERRALQLEILRLSKDAEKYIPNKHRGGLLPDHLREALRRYKNDGDGNGFGFGGLSHPLLGIRGSNAWRVGDGAIGQRLFR</sequence>
<evidence type="ECO:0000256" key="5">
    <source>
        <dbReference type="ARBA" id="ARBA00023242"/>
    </source>
</evidence>
<dbReference type="Proteomes" id="UP001309876">
    <property type="component" value="Unassembled WGS sequence"/>
</dbReference>
<feature type="compositionally biased region" description="Acidic residues" evidence="6">
    <location>
        <begin position="126"/>
        <end position="139"/>
    </location>
</feature>
<dbReference type="PANTHER" id="PTHR13218:SF8">
    <property type="entry name" value="TRANSCRIPTION INITIATION FACTOR TFIID SUBUNIT 11"/>
    <property type="match status" value="1"/>
</dbReference>
<proteinExistence type="inferred from homology"/>
<dbReference type="InterPro" id="IPR045127">
    <property type="entry name" value="TAF11-like"/>
</dbReference>
<gene>
    <name evidence="8" type="ORF">LTR05_002399</name>
</gene>
<comment type="similarity">
    <text evidence="2">Belongs to the TAF11 family.</text>
</comment>
<feature type="compositionally biased region" description="Polar residues" evidence="6">
    <location>
        <begin position="61"/>
        <end position="79"/>
    </location>
</feature>
<feature type="compositionally biased region" description="Pro residues" evidence="6">
    <location>
        <begin position="1"/>
        <end position="13"/>
    </location>
</feature>
<comment type="caution">
    <text evidence="8">The sequence shown here is derived from an EMBL/GenBank/DDBJ whole genome shotgun (WGS) entry which is preliminary data.</text>
</comment>
<evidence type="ECO:0000313" key="9">
    <source>
        <dbReference type="Proteomes" id="UP001309876"/>
    </source>
</evidence>
<dbReference type="GO" id="GO:0005669">
    <property type="term" value="C:transcription factor TFIID complex"/>
    <property type="evidence" value="ECO:0007669"/>
    <property type="project" value="InterPro"/>
</dbReference>
<accession>A0AAN7T4K6</accession>
<evidence type="ECO:0000259" key="7">
    <source>
        <dbReference type="Pfam" id="PF04719"/>
    </source>
</evidence>